<keyword evidence="3" id="KW-1185">Reference proteome</keyword>
<name>A0A1S6ILW7_9LACT</name>
<proteinExistence type="predicted"/>
<sequence length="49" mass="5390">MSEKKDHRKSPRETGGPVVKTGPTAGQNRSRNKDGSWGKKRSDAGKPRK</sequence>
<reference evidence="2 3" key="1">
    <citation type="journal article" date="2014" name="Int. J. Syst. Evol. Microbiol.">
        <title>Jeotgalibaca dankookensis gen. nov., sp. nov., a member of the family Carnobacteriaceae, isolated from seujeot (Korean traditional food).</title>
        <authorList>
            <person name="Lee D.G."/>
            <person name="Trujillo M.E."/>
            <person name="Kang H."/>
            <person name="Ahn T.Y."/>
        </authorList>
    </citation>
    <scope>NUCLEOTIDE SEQUENCE [LARGE SCALE GENOMIC DNA]</scope>
    <source>
        <strain evidence="2 3">EX-07</strain>
    </source>
</reference>
<organism evidence="2 3">
    <name type="scientific">Jeotgalibaca dankookensis</name>
    <dbReference type="NCBI Taxonomy" id="708126"/>
    <lineage>
        <taxon>Bacteria</taxon>
        <taxon>Bacillati</taxon>
        <taxon>Bacillota</taxon>
        <taxon>Bacilli</taxon>
        <taxon>Lactobacillales</taxon>
        <taxon>Carnobacteriaceae</taxon>
        <taxon>Jeotgalibaca</taxon>
    </lineage>
</organism>
<evidence type="ECO:0000313" key="3">
    <source>
        <dbReference type="Proteomes" id="UP000188993"/>
    </source>
</evidence>
<feature type="region of interest" description="Disordered" evidence="1">
    <location>
        <begin position="1"/>
        <end position="49"/>
    </location>
</feature>
<dbReference type="Proteomes" id="UP000188993">
    <property type="component" value="Chromosome"/>
</dbReference>
<accession>A0A1S6ILW7</accession>
<dbReference type="AlphaFoldDB" id="A0A1S6ILW7"/>
<dbReference type="EMBL" id="CP019728">
    <property type="protein sequence ID" value="AQS52553.1"/>
    <property type="molecule type" value="Genomic_DNA"/>
</dbReference>
<feature type="compositionally biased region" description="Basic and acidic residues" evidence="1">
    <location>
        <begin position="31"/>
        <end position="49"/>
    </location>
</feature>
<feature type="compositionally biased region" description="Basic residues" evidence="1">
    <location>
        <begin position="1"/>
        <end position="10"/>
    </location>
</feature>
<evidence type="ECO:0000313" key="2">
    <source>
        <dbReference type="EMBL" id="AQS52553.1"/>
    </source>
</evidence>
<dbReference type="RefSeq" id="WP_169749222.1">
    <property type="nucleotide sequence ID" value="NZ_BBYN01000005.1"/>
</dbReference>
<protein>
    <submittedName>
        <fullName evidence="2">Uncharacterized protein</fullName>
    </submittedName>
</protein>
<gene>
    <name evidence="2" type="ORF">BW727_100143</name>
</gene>
<evidence type="ECO:0000256" key="1">
    <source>
        <dbReference type="SAM" id="MobiDB-lite"/>
    </source>
</evidence>
<dbReference type="KEGG" id="jda:BW727_100143"/>